<dbReference type="EMBL" id="JAZAQF010000006">
    <property type="protein sequence ID" value="MFG3816248.1"/>
    <property type="molecule type" value="Genomic_DNA"/>
</dbReference>
<dbReference type="PROSITE" id="PS51257">
    <property type="entry name" value="PROKAR_LIPOPROTEIN"/>
    <property type="match status" value="1"/>
</dbReference>
<evidence type="ECO:0000256" key="3">
    <source>
        <dbReference type="ARBA" id="ARBA00022729"/>
    </source>
</evidence>
<proteinExistence type="inferred from homology"/>
<dbReference type="PANTHER" id="PTHR30632:SF0">
    <property type="entry name" value="SULFATE-BINDING PROTEIN"/>
    <property type="match status" value="1"/>
</dbReference>
<evidence type="ECO:0000313" key="4">
    <source>
        <dbReference type="EMBL" id="MFG3816248.1"/>
    </source>
</evidence>
<keyword evidence="2" id="KW-0479">Metal-binding</keyword>
<keyword evidence="3" id="KW-0732">Signal</keyword>
<dbReference type="SUPFAM" id="SSF53850">
    <property type="entry name" value="Periplasmic binding protein-like II"/>
    <property type="match status" value="1"/>
</dbReference>
<dbReference type="PIRSF" id="PIRSF004846">
    <property type="entry name" value="ModA"/>
    <property type="match status" value="1"/>
</dbReference>
<accession>A0ABW7C5U1</accession>
<dbReference type="RefSeq" id="WP_393010002.1">
    <property type="nucleotide sequence ID" value="NZ_JAZAQF010000006.1"/>
</dbReference>
<protein>
    <submittedName>
        <fullName evidence="4">Molybdate ABC transporter substrate-binding protein</fullName>
    </submittedName>
</protein>
<dbReference type="InterPro" id="IPR005950">
    <property type="entry name" value="ModA"/>
</dbReference>
<evidence type="ECO:0000256" key="1">
    <source>
        <dbReference type="ARBA" id="ARBA00009175"/>
    </source>
</evidence>
<dbReference type="Gene3D" id="3.40.190.10">
    <property type="entry name" value="Periplasmic binding protein-like II"/>
    <property type="match status" value="2"/>
</dbReference>
<evidence type="ECO:0000313" key="5">
    <source>
        <dbReference type="Proteomes" id="UP001604335"/>
    </source>
</evidence>
<evidence type="ECO:0000256" key="2">
    <source>
        <dbReference type="ARBA" id="ARBA00022723"/>
    </source>
</evidence>
<organism evidence="4 5">
    <name type="scientific">Limnothrix redekei LRLZ20PSL1</name>
    <dbReference type="NCBI Taxonomy" id="3112953"/>
    <lineage>
        <taxon>Bacteria</taxon>
        <taxon>Bacillati</taxon>
        <taxon>Cyanobacteriota</taxon>
        <taxon>Cyanophyceae</taxon>
        <taxon>Pseudanabaenales</taxon>
        <taxon>Pseudanabaenaceae</taxon>
        <taxon>Limnothrix</taxon>
    </lineage>
</organism>
<comment type="similarity">
    <text evidence="1">Belongs to the bacterial solute-binding protein ModA family.</text>
</comment>
<dbReference type="Proteomes" id="UP001604335">
    <property type="component" value="Unassembled WGS sequence"/>
</dbReference>
<keyword evidence="5" id="KW-1185">Reference proteome</keyword>
<dbReference type="PANTHER" id="PTHR30632">
    <property type="entry name" value="MOLYBDATE-BINDING PERIPLASMIC PROTEIN"/>
    <property type="match status" value="1"/>
</dbReference>
<sequence>MLANWRFWVMGLIVGMVAGCRVDWNGPNGQAKPQQTLTVSAAASLQPALATLQAEYRLVEPTVQLSLNFGSSGALKQQILQGAPVDLFISADAKTMAELAGAGLVDPATQRDLLSNELVLVARPGVPLRKWQDVARPEVKFLAIGDPERVPVGRYARATLVSLDLWKAVQPKLVLGQDVRQVLTAVVTGNADAGVVYASDVRRSTESPLGLVLVGDAPPGSHPPITYPIAVMAKTRQPAAARQFADWLGKPTARSIFVRYGFVPLSLGSASPLPHPVAAPERSPAHS</sequence>
<gene>
    <name evidence="4" type="primary">modA</name>
    <name evidence="4" type="ORF">VPK24_01255</name>
</gene>
<dbReference type="InterPro" id="IPR050682">
    <property type="entry name" value="ModA/WtpA"/>
</dbReference>
<reference evidence="5" key="1">
    <citation type="journal article" date="2024" name="Algal Res.">
        <title>Biochemical, toxicological and genomic investigation of a high-biomass producing Limnothrix strain isolated from Italian shallow drinking water reservoir.</title>
        <authorList>
            <person name="Simonazzi M."/>
            <person name="Shishido T.K."/>
            <person name="Delbaje E."/>
            <person name="Wahlsten M."/>
            <person name="Fewer D.P."/>
            <person name="Sivonen K."/>
            <person name="Pezzolesi L."/>
            <person name="Pistocchi R."/>
        </authorList>
    </citation>
    <scope>NUCLEOTIDE SEQUENCE [LARGE SCALE GENOMIC DNA]</scope>
    <source>
        <strain evidence="5">LRLZ20PSL1</strain>
    </source>
</reference>
<dbReference type="Pfam" id="PF13531">
    <property type="entry name" value="SBP_bac_11"/>
    <property type="match status" value="1"/>
</dbReference>
<comment type="caution">
    <text evidence="4">The sequence shown here is derived from an EMBL/GenBank/DDBJ whole genome shotgun (WGS) entry which is preliminary data.</text>
</comment>
<name>A0ABW7C5U1_9CYAN</name>
<dbReference type="NCBIfam" id="TIGR01256">
    <property type="entry name" value="modA"/>
    <property type="match status" value="1"/>
</dbReference>